<evidence type="ECO:0000313" key="4">
    <source>
        <dbReference type="Proteomes" id="UP000515344"/>
    </source>
</evidence>
<dbReference type="Proteomes" id="UP000515344">
    <property type="component" value="Chromosome"/>
</dbReference>
<sequence length="223" mass="26140">MRSIWLLLFVVSFHFLKAQASYDSSFRFYYYDQKLSMFEQMPTPKKAIVWLGDSITDGGEWSELFPEYNTMNRGISSDNTFGVLNRLYEVVKRKPRRIFILIGINDIARSIPDEVILRNYRKMIDTMQLQSPATKIYVQSLLPTNNNFTQFKNHQNKTEHVLNVNEGLKKLCAEKKITYINLYDAFLNADGKLNEKYTNDGLHLTGDGYRHWKKLLINGNYLN</sequence>
<accession>A0A7G5XJD8</accession>
<evidence type="ECO:0000313" key="3">
    <source>
        <dbReference type="EMBL" id="QNA45591.1"/>
    </source>
</evidence>
<gene>
    <name evidence="3" type="ORF">H4075_05160</name>
</gene>
<evidence type="ECO:0000256" key="1">
    <source>
        <dbReference type="SAM" id="SignalP"/>
    </source>
</evidence>
<evidence type="ECO:0000259" key="2">
    <source>
        <dbReference type="Pfam" id="PF13472"/>
    </source>
</evidence>
<dbReference type="InterPro" id="IPR013830">
    <property type="entry name" value="SGNH_hydro"/>
</dbReference>
<feature type="domain" description="SGNH hydrolase-type esterase" evidence="2">
    <location>
        <begin position="51"/>
        <end position="210"/>
    </location>
</feature>
<feature type="signal peptide" evidence="1">
    <location>
        <begin position="1"/>
        <end position="20"/>
    </location>
</feature>
<reference evidence="4" key="1">
    <citation type="submission" date="2020-08" db="EMBL/GenBank/DDBJ databases">
        <title>Lacibacter sp. S13-6-6 genome sequencing.</title>
        <authorList>
            <person name="Jin L."/>
        </authorList>
    </citation>
    <scope>NUCLEOTIDE SEQUENCE [LARGE SCALE GENOMIC DNA]</scope>
    <source>
        <strain evidence="4">S13-6-6</strain>
    </source>
</reference>
<proteinExistence type="predicted"/>
<dbReference type="InterPro" id="IPR036514">
    <property type="entry name" value="SGNH_hydro_sf"/>
</dbReference>
<dbReference type="Gene3D" id="3.40.50.1110">
    <property type="entry name" value="SGNH hydrolase"/>
    <property type="match status" value="1"/>
</dbReference>
<dbReference type="KEGG" id="lacs:H4075_05160"/>
<dbReference type="SUPFAM" id="SSF52266">
    <property type="entry name" value="SGNH hydrolase"/>
    <property type="match status" value="1"/>
</dbReference>
<protein>
    <submittedName>
        <fullName evidence="3">Sialate O-acetylesterase</fullName>
    </submittedName>
</protein>
<dbReference type="Pfam" id="PF13472">
    <property type="entry name" value="Lipase_GDSL_2"/>
    <property type="match status" value="1"/>
</dbReference>
<dbReference type="PANTHER" id="PTHR30383:SF5">
    <property type="entry name" value="SGNH HYDROLASE-TYPE ESTERASE DOMAIN-CONTAINING PROTEIN"/>
    <property type="match status" value="1"/>
</dbReference>
<dbReference type="RefSeq" id="WP_182804781.1">
    <property type="nucleotide sequence ID" value="NZ_CP060007.1"/>
</dbReference>
<organism evidence="3 4">
    <name type="scientific">Lacibacter sediminis</name>
    <dbReference type="NCBI Taxonomy" id="2760713"/>
    <lineage>
        <taxon>Bacteria</taxon>
        <taxon>Pseudomonadati</taxon>
        <taxon>Bacteroidota</taxon>
        <taxon>Chitinophagia</taxon>
        <taxon>Chitinophagales</taxon>
        <taxon>Chitinophagaceae</taxon>
        <taxon>Lacibacter</taxon>
    </lineage>
</organism>
<dbReference type="AlphaFoldDB" id="A0A7G5XJD8"/>
<dbReference type="EMBL" id="CP060007">
    <property type="protein sequence ID" value="QNA45591.1"/>
    <property type="molecule type" value="Genomic_DNA"/>
</dbReference>
<dbReference type="InterPro" id="IPR051532">
    <property type="entry name" value="Ester_Hydrolysis_Enzymes"/>
</dbReference>
<dbReference type="PANTHER" id="PTHR30383">
    <property type="entry name" value="THIOESTERASE 1/PROTEASE 1/LYSOPHOSPHOLIPASE L1"/>
    <property type="match status" value="1"/>
</dbReference>
<keyword evidence="1" id="KW-0732">Signal</keyword>
<keyword evidence="4" id="KW-1185">Reference proteome</keyword>
<feature type="chain" id="PRO_5028962320" evidence="1">
    <location>
        <begin position="21"/>
        <end position="223"/>
    </location>
</feature>
<dbReference type="GO" id="GO:0004622">
    <property type="term" value="F:phosphatidylcholine lysophospholipase activity"/>
    <property type="evidence" value="ECO:0007669"/>
    <property type="project" value="TreeGrafter"/>
</dbReference>
<name>A0A7G5XJD8_9BACT</name>